<dbReference type="AlphaFoldDB" id="Q6EQ18"/>
<evidence type="ECO:0000313" key="2">
    <source>
        <dbReference type="EMBL" id="BAD28912.1"/>
    </source>
</evidence>
<feature type="region of interest" description="Disordered" evidence="1">
    <location>
        <begin position="1"/>
        <end position="20"/>
    </location>
</feature>
<reference evidence="4" key="3">
    <citation type="journal article" date="2005" name="Nature">
        <title>The map-based sequence of the rice genome.</title>
        <authorList>
            <consortium name="International rice genome sequencing project (IRGSP)"/>
            <person name="Matsumoto T."/>
            <person name="Wu J."/>
            <person name="Kanamori H."/>
            <person name="Katayose Y."/>
            <person name="Fujisawa M."/>
            <person name="Namiki N."/>
            <person name="Mizuno H."/>
            <person name="Yamamoto K."/>
            <person name="Antonio B.A."/>
            <person name="Baba T."/>
            <person name="Sakata K."/>
            <person name="Nagamura Y."/>
            <person name="Aoki H."/>
            <person name="Arikawa K."/>
            <person name="Arita K."/>
            <person name="Bito T."/>
            <person name="Chiden Y."/>
            <person name="Fujitsuka N."/>
            <person name="Fukunaka R."/>
            <person name="Hamada M."/>
            <person name="Harada C."/>
            <person name="Hayashi A."/>
            <person name="Hijishita S."/>
            <person name="Honda M."/>
            <person name="Hosokawa S."/>
            <person name="Ichikawa Y."/>
            <person name="Idonuma A."/>
            <person name="Iijima M."/>
            <person name="Ikeda M."/>
            <person name="Ikeno M."/>
            <person name="Ito K."/>
            <person name="Ito S."/>
            <person name="Ito T."/>
            <person name="Ito Y."/>
            <person name="Ito Y."/>
            <person name="Iwabuchi A."/>
            <person name="Kamiya K."/>
            <person name="Karasawa W."/>
            <person name="Kurita K."/>
            <person name="Katagiri S."/>
            <person name="Kikuta A."/>
            <person name="Kobayashi H."/>
            <person name="Kobayashi N."/>
            <person name="Machita K."/>
            <person name="Maehara T."/>
            <person name="Masukawa M."/>
            <person name="Mizubayashi T."/>
            <person name="Mukai Y."/>
            <person name="Nagasaki H."/>
            <person name="Nagata Y."/>
            <person name="Naito S."/>
            <person name="Nakashima M."/>
            <person name="Nakama Y."/>
            <person name="Nakamichi Y."/>
            <person name="Nakamura M."/>
            <person name="Meguro A."/>
            <person name="Negishi M."/>
            <person name="Ohta I."/>
            <person name="Ohta T."/>
            <person name="Okamoto M."/>
            <person name="Ono N."/>
            <person name="Saji S."/>
            <person name="Sakaguchi M."/>
            <person name="Sakai K."/>
            <person name="Shibata M."/>
            <person name="Shimokawa T."/>
            <person name="Song J."/>
            <person name="Takazaki Y."/>
            <person name="Terasawa K."/>
            <person name="Tsugane M."/>
            <person name="Tsuji K."/>
            <person name="Ueda S."/>
            <person name="Waki K."/>
            <person name="Yamagata H."/>
            <person name="Yamamoto M."/>
            <person name="Yamamoto S."/>
            <person name="Yamane H."/>
            <person name="Yoshiki S."/>
            <person name="Yoshihara R."/>
            <person name="Yukawa K."/>
            <person name="Zhong H."/>
            <person name="Yano M."/>
            <person name="Yuan Q."/>
            <person name="Ouyang S."/>
            <person name="Liu J."/>
            <person name="Jones K.M."/>
            <person name="Gansberger K."/>
            <person name="Moffat K."/>
            <person name="Hill J."/>
            <person name="Bera J."/>
            <person name="Fadrosh D."/>
            <person name="Jin S."/>
            <person name="Johri S."/>
            <person name="Kim M."/>
            <person name="Overton L."/>
            <person name="Reardon M."/>
            <person name="Tsitrin T."/>
            <person name="Vuong H."/>
            <person name="Weaver B."/>
            <person name="Ciecko A."/>
            <person name="Tallon L."/>
            <person name="Jackson J."/>
            <person name="Pai G."/>
            <person name="Aken S.V."/>
            <person name="Utterback T."/>
            <person name="Reidmuller S."/>
            <person name="Feldblyum T."/>
            <person name="Hsiao J."/>
            <person name="Zismann V."/>
            <person name="Iobst S."/>
            <person name="de Vazeille A.R."/>
            <person name="Buell C.R."/>
            <person name="Ying K."/>
            <person name="Li Y."/>
            <person name="Lu T."/>
            <person name="Huang Y."/>
            <person name="Zhao Q."/>
            <person name="Feng Q."/>
            <person name="Zhang L."/>
            <person name="Zhu J."/>
            <person name="Weng Q."/>
            <person name="Mu J."/>
            <person name="Lu Y."/>
            <person name="Fan D."/>
            <person name="Liu Y."/>
            <person name="Guan J."/>
            <person name="Zhang Y."/>
            <person name="Yu S."/>
            <person name="Liu X."/>
            <person name="Zhang Y."/>
            <person name="Hong G."/>
            <person name="Han B."/>
            <person name="Choisne N."/>
            <person name="Demange N."/>
            <person name="Orjeda G."/>
            <person name="Samain S."/>
            <person name="Cattolico L."/>
            <person name="Pelletier E."/>
            <person name="Couloux A."/>
            <person name="Segurens B."/>
            <person name="Wincker P."/>
            <person name="D'Hont A."/>
            <person name="Scarpelli C."/>
            <person name="Weissenbach J."/>
            <person name="Salanoubat M."/>
            <person name="Quetier F."/>
            <person name="Yu Y."/>
            <person name="Kim H.R."/>
            <person name="Rambo T."/>
            <person name="Currie J."/>
            <person name="Collura K."/>
            <person name="Luo M."/>
            <person name="Yang T."/>
            <person name="Ammiraju J.S.S."/>
            <person name="Engler F."/>
            <person name="Soderlund C."/>
            <person name="Wing R.A."/>
            <person name="Palmer L.E."/>
            <person name="de la Bastide M."/>
            <person name="Spiegel L."/>
            <person name="Nascimento L."/>
            <person name="Zutavern T."/>
            <person name="O'Shaughnessy A."/>
            <person name="Dike S."/>
            <person name="Dedhia N."/>
            <person name="Preston R."/>
            <person name="Balija V."/>
            <person name="McCombie W.R."/>
            <person name="Chow T."/>
            <person name="Chen H."/>
            <person name="Chung M."/>
            <person name="Chen C."/>
            <person name="Shaw J."/>
            <person name="Wu H."/>
            <person name="Hsiao K."/>
            <person name="Chao Y."/>
            <person name="Chu M."/>
            <person name="Cheng C."/>
            <person name="Hour A."/>
            <person name="Lee P."/>
            <person name="Lin S."/>
            <person name="Lin Y."/>
            <person name="Liou J."/>
            <person name="Liu S."/>
            <person name="Hsing Y."/>
            <person name="Raghuvanshi S."/>
            <person name="Mohanty A."/>
            <person name="Bharti A.K."/>
            <person name="Gaur A."/>
            <person name="Gupta V."/>
            <person name="Kumar D."/>
            <person name="Ravi V."/>
            <person name="Vij S."/>
            <person name="Kapur A."/>
            <person name="Khurana P."/>
            <person name="Khurana P."/>
            <person name="Khurana J.P."/>
            <person name="Tyagi A.K."/>
            <person name="Gaikwad K."/>
            <person name="Singh A."/>
            <person name="Dalal V."/>
            <person name="Srivastava S."/>
            <person name="Dixit A."/>
            <person name="Pal A.K."/>
            <person name="Ghazi I.A."/>
            <person name="Yadav M."/>
            <person name="Pandit A."/>
            <person name="Bhargava A."/>
            <person name="Sureshbabu K."/>
            <person name="Batra K."/>
            <person name="Sharma T.R."/>
            <person name="Mohapatra T."/>
            <person name="Singh N.K."/>
            <person name="Messing J."/>
            <person name="Nelson A.B."/>
            <person name="Fuks G."/>
            <person name="Kavchok S."/>
            <person name="Keizer G."/>
            <person name="Linton E."/>
            <person name="Llaca V."/>
            <person name="Song R."/>
            <person name="Tanyolac B."/>
            <person name="Young S."/>
            <person name="Ho-Il K."/>
            <person name="Hahn J.H."/>
            <person name="Sangsakoo G."/>
            <person name="Vanavichit A."/>
            <person name="de Mattos Luiz.A.T."/>
            <person name="Zimmer P.D."/>
            <person name="Malone G."/>
            <person name="Dellagostin O."/>
            <person name="de Oliveira A.C."/>
            <person name="Bevan M."/>
            <person name="Bancroft I."/>
            <person name="Minx P."/>
            <person name="Cordum H."/>
            <person name="Wilson R."/>
            <person name="Cheng Z."/>
            <person name="Jin W."/>
            <person name="Jiang J."/>
            <person name="Leong S.A."/>
            <person name="Iwama H."/>
            <person name="Gojobori T."/>
            <person name="Itoh T."/>
            <person name="Niimura Y."/>
            <person name="Fujii Y."/>
            <person name="Habara T."/>
            <person name="Sakai H."/>
            <person name="Sato Y."/>
            <person name="Wilson G."/>
            <person name="Kumar K."/>
            <person name="McCouch S."/>
            <person name="Juretic N."/>
            <person name="Hoen D."/>
            <person name="Wright S."/>
            <person name="Bruskiewich R."/>
            <person name="Bureau T."/>
            <person name="Miyao A."/>
            <person name="Hirochika H."/>
            <person name="Nishikawa T."/>
            <person name="Kadowaki K."/>
            <person name="Sugiura M."/>
            <person name="Burr B."/>
            <person name="Sasaki T."/>
        </authorList>
    </citation>
    <scope>NUCLEOTIDE SEQUENCE [LARGE SCALE GENOMIC DNA]</scope>
    <source>
        <strain evidence="4">cv. Nipponbare</strain>
    </source>
</reference>
<sequence length="87" mass="9583">MDPSIKSSRIQTSHAHARRAVVVRRHPCGTAEPTALHSTPLATPCDLSLLLLPAAVRLHPHVVRRFFSHRVGASMRRARGTEGVRYG</sequence>
<evidence type="ECO:0000256" key="1">
    <source>
        <dbReference type="SAM" id="MobiDB-lite"/>
    </source>
</evidence>
<dbReference type="EMBL" id="AP005636">
    <property type="protein sequence ID" value="BAD28912.1"/>
    <property type="molecule type" value="Genomic_DNA"/>
</dbReference>
<reference evidence="2" key="1">
    <citation type="submission" date="2002-08" db="EMBL/GenBank/DDBJ databases">
        <title>Oryza sativa nipponbare(GA3) genomic DNA, chromosome 9, PAC clone:P0707C02.</title>
        <authorList>
            <person name="Sasaki T."/>
            <person name="Matsumoto T."/>
            <person name="Katayose Y."/>
        </authorList>
    </citation>
    <scope>NUCLEOTIDE SEQUENCE</scope>
</reference>
<name>Q6EQ18_ORYSJ</name>
<organism evidence="3 4">
    <name type="scientific">Oryza sativa subsp. japonica</name>
    <name type="common">Rice</name>
    <dbReference type="NCBI Taxonomy" id="39947"/>
    <lineage>
        <taxon>Eukaryota</taxon>
        <taxon>Viridiplantae</taxon>
        <taxon>Streptophyta</taxon>
        <taxon>Embryophyta</taxon>
        <taxon>Tracheophyta</taxon>
        <taxon>Spermatophyta</taxon>
        <taxon>Magnoliopsida</taxon>
        <taxon>Liliopsida</taxon>
        <taxon>Poales</taxon>
        <taxon>Poaceae</taxon>
        <taxon>BOP clade</taxon>
        <taxon>Oryzoideae</taxon>
        <taxon>Oryzeae</taxon>
        <taxon>Oryzinae</taxon>
        <taxon>Oryza</taxon>
        <taxon>Oryza sativa</taxon>
    </lineage>
</organism>
<evidence type="ECO:0000313" key="3">
    <source>
        <dbReference type="EMBL" id="BAD29252.1"/>
    </source>
</evidence>
<accession>Q6EQ18</accession>
<protein>
    <submittedName>
        <fullName evidence="3">Uncharacterized protein</fullName>
    </submittedName>
</protein>
<reference evidence="3" key="2">
    <citation type="submission" date="2002-09" db="EMBL/GenBank/DDBJ databases">
        <title>Oryza sativa nipponbare(GA3) genomic DNA, chromosome 9, PAC clone:P0014G10.</title>
        <authorList>
            <person name="Sasaki T."/>
            <person name="Matsumoto T."/>
            <person name="Katayose Y."/>
        </authorList>
    </citation>
    <scope>NUCLEOTIDE SEQUENCE</scope>
</reference>
<proteinExistence type="predicted"/>
<dbReference type="Proteomes" id="UP000000763">
    <property type="component" value="Chromosome 9"/>
</dbReference>
<reference evidence="4" key="4">
    <citation type="journal article" date="2008" name="Nucleic Acids Res.">
        <title>The rice annotation project database (RAP-DB): 2008 update.</title>
        <authorList>
            <consortium name="The rice annotation project (RAP)"/>
        </authorList>
    </citation>
    <scope>GENOME REANNOTATION</scope>
    <source>
        <strain evidence="4">cv. Nipponbare</strain>
    </source>
</reference>
<gene>
    <name evidence="3" type="ORF">P0014G10.6</name>
    <name evidence="2" type="ORF">P0707C02.26</name>
</gene>
<dbReference type="EMBL" id="AP005784">
    <property type="protein sequence ID" value="BAD29252.1"/>
    <property type="molecule type" value="Genomic_DNA"/>
</dbReference>
<feature type="compositionally biased region" description="Polar residues" evidence="1">
    <location>
        <begin position="1"/>
        <end position="13"/>
    </location>
</feature>
<evidence type="ECO:0000313" key="4">
    <source>
        <dbReference type="Proteomes" id="UP000000763"/>
    </source>
</evidence>